<organism evidence="2 3">
    <name type="scientific">Rhizobium viscosum</name>
    <name type="common">Arthrobacter viscosus</name>
    <dbReference type="NCBI Taxonomy" id="1673"/>
    <lineage>
        <taxon>Bacteria</taxon>
        <taxon>Pseudomonadati</taxon>
        <taxon>Pseudomonadota</taxon>
        <taxon>Alphaproteobacteria</taxon>
        <taxon>Hyphomicrobiales</taxon>
        <taxon>Rhizobiaceae</taxon>
        <taxon>Rhizobium/Agrobacterium group</taxon>
        <taxon>Rhizobium</taxon>
    </lineage>
</organism>
<evidence type="ECO:0000256" key="1">
    <source>
        <dbReference type="SAM" id="SignalP"/>
    </source>
</evidence>
<reference evidence="2 3" key="1">
    <citation type="submission" date="2020-10" db="EMBL/GenBank/DDBJ databases">
        <title>Sequencing the genomes of 1000 actinobacteria strains.</title>
        <authorList>
            <person name="Klenk H.-P."/>
        </authorList>
    </citation>
    <scope>NUCLEOTIDE SEQUENCE [LARGE SCALE GENOMIC DNA]</scope>
    <source>
        <strain evidence="2 3">DSM 7307</strain>
    </source>
</reference>
<keyword evidence="3" id="KW-1185">Reference proteome</keyword>
<dbReference type="RefSeq" id="WP_192733136.1">
    <property type="nucleotide sequence ID" value="NZ_BAAAVL010000008.1"/>
</dbReference>
<feature type="signal peptide" evidence="1">
    <location>
        <begin position="1"/>
        <end position="24"/>
    </location>
</feature>
<gene>
    <name evidence="2" type="ORF">H4W29_006812</name>
</gene>
<evidence type="ECO:0000313" key="3">
    <source>
        <dbReference type="Proteomes" id="UP000620262"/>
    </source>
</evidence>
<name>A0ABR9J292_RHIVS</name>
<feature type="chain" id="PRO_5046974385" evidence="1">
    <location>
        <begin position="25"/>
        <end position="242"/>
    </location>
</feature>
<dbReference type="InterPro" id="IPR018725">
    <property type="entry name" value="DUF2259_secreted"/>
</dbReference>
<sequence length="242" mass="25997">MTKRMFMGGFLAALLTGMAATASAGDIANMQPVGFSADGKVFAFQEFGMKDGKTPYSETYFIDTDTGADLEGTPFHLELTDKDADLSKARRQNLTAARQQMDKYDLLTNPGLIAAFNPPTELGSPMKTIRYTTIASDGPARGAYSLLLGDAEVAKPESCKGVNRVIGFTLQLIEKDGAPNRQLVHEDKSLPADRGCTVEYRMGGALVYQPESGKPVHIALILALSASPDGRNGRWIAVPVHP</sequence>
<evidence type="ECO:0000313" key="2">
    <source>
        <dbReference type="EMBL" id="MBE1509565.1"/>
    </source>
</evidence>
<accession>A0ABR9J292</accession>
<keyword evidence="1" id="KW-0732">Signal</keyword>
<dbReference type="Pfam" id="PF10016">
    <property type="entry name" value="DUF2259"/>
    <property type="match status" value="1"/>
</dbReference>
<comment type="caution">
    <text evidence="2">The sequence shown here is derived from an EMBL/GenBank/DDBJ whole genome shotgun (WGS) entry which is preliminary data.</text>
</comment>
<dbReference type="EMBL" id="JADBEC010000003">
    <property type="protein sequence ID" value="MBE1509565.1"/>
    <property type="molecule type" value="Genomic_DNA"/>
</dbReference>
<protein>
    <submittedName>
        <fullName evidence="2">Secreted protein</fullName>
    </submittedName>
</protein>
<proteinExistence type="predicted"/>
<dbReference type="Proteomes" id="UP000620262">
    <property type="component" value="Unassembled WGS sequence"/>
</dbReference>